<feature type="region of interest" description="Disordered" evidence="2">
    <location>
        <begin position="1043"/>
        <end position="1094"/>
    </location>
</feature>
<reference evidence="5" key="3">
    <citation type="submission" date="2025-04" db="UniProtKB">
        <authorList>
            <consortium name="RefSeq"/>
        </authorList>
    </citation>
    <scope>IDENTIFICATION</scope>
    <source>
        <strain evidence="5">CBS 781.70</strain>
    </source>
</reference>
<protein>
    <recommendedName>
        <fullName evidence="6">Hamartin</fullName>
    </recommendedName>
</protein>
<proteinExistence type="predicted"/>
<evidence type="ECO:0000313" key="5">
    <source>
        <dbReference type="RefSeq" id="XP_033538511.1"/>
    </source>
</evidence>
<evidence type="ECO:0000256" key="1">
    <source>
        <dbReference type="SAM" id="Coils"/>
    </source>
</evidence>
<reference evidence="3 5" key="1">
    <citation type="submission" date="2020-01" db="EMBL/GenBank/DDBJ databases">
        <authorList>
            <consortium name="DOE Joint Genome Institute"/>
            <person name="Haridas S."/>
            <person name="Albert R."/>
            <person name="Binder M."/>
            <person name="Bloem J."/>
            <person name="Labutti K."/>
            <person name="Salamov A."/>
            <person name="Andreopoulos B."/>
            <person name="Baker S.E."/>
            <person name="Barry K."/>
            <person name="Bills G."/>
            <person name="Bluhm B.H."/>
            <person name="Cannon C."/>
            <person name="Castanera R."/>
            <person name="Culley D.E."/>
            <person name="Daum C."/>
            <person name="Ezra D."/>
            <person name="Gonzalez J.B."/>
            <person name="Henrissat B."/>
            <person name="Kuo A."/>
            <person name="Liang C."/>
            <person name="Lipzen A."/>
            <person name="Lutzoni F."/>
            <person name="Magnuson J."/>
            <person name="Mondo S."/>
            <person name="Nolan M."/>
            <person name="Ohm R."/>
            <person name="Pangilinan J."/>
            <person name="Park H.-J."/>
            <person name="Ramirez L."/>
            <person name="Alfaro M."/>
            <person name="Sun H."/>
            <person name="Tritt A."/>
            <person name="Yoshinaga Y."/>
            <person name="Zwiers L.-H."/>
            <person name="Turgeon B.G."/>
            <person name="Goodwin S.B."/>
            <person name="Spatafora J.W."/>
            <person name="Crous P.W."/>
            <person name="Grigoriev I.V."/>
        </authorList>
    </citation>
    <scope>NUCLEOTIDE SEQUENCE</scope>
    <source>
        <strain evidence="3 5">CBS 781.70</strain>
    </source>
</reference>
<dbReference type="PANTHER" id="PTHR15154:SF2">
    <property type="entry name" value="HAMARTIN"/>
    <property type="match status" value="1"/>
</dbReference>
<evidence type="ECO:0000313" key="3">
    <source>
        <dbReference type="EMBL" id="KAF1816880.1"/>
    </source>
</evidence>
<sequence>MAFGTLKDVVRTLDACFSSPSIFPPLPDELQETINAFLDANDSIEPADSQRLAEELHTVFQKYVQPNPDKHAAFISLIRTLRPAYTPSDSQLYEWWNKVIRPTIGSIGHKRTTIDNAREFMLSVLVYDEDSDEDGQHARLSRDFTAWLLDAYMARSNVQSRNSMEMQNPGDELKAHELEKVLLAFGRKRPKELLLAVDDLFIKNEHRAQALGLLSAFVHVQPPHLYLVLETSLVDHLLTCLLVDTSGTIVDLALTVLIMFIPHITSSLVSYLPRLFLIFNRIVCWDLNPEQIRSRSQDDHDLGMHESPIHEQFEFVADPSWEKLTLAYDNDETIIPKVDYFFTFLYGLFPLNFTSYLRKPRRYFKNINFPGAQEIDFRQSIVASRTETYRRSHILHKAFYSSVPEDELSDTRFIKSDPAELVTQCLDLYNSGPILHHLKPPPASPLPELPRNAPRPADFQEPPYDDDSTTFAGDSWTESRRNTRSTTLTAPPDRKLSHSASGSSLPDSHRNSENASPSTEMRPRHPLLDSPTIPPHGSVPIQKKPSAETMRKRGRRAPRSGTTTPGEPASATEPLPPPLFSCSTQIPPSSTDPIASLQLENLRLRNELHFQQYLKSETATFLGAAKRRDLTQESAAADTQKLLSTNRTLQSRLKRQEERYEQLRKEVALRREGSRAWDKEVEGKVRLVRAKRDEDRRDAAALEDLRVTCQQAQGECDHLRNRLEESEARSTLANESVRALQSEVDQLHTLEQELEKLRERVSSYEDRELDFERMRSERDFLRGELESAARRALARDREIEQIRNAAERAVADLEMRLAETQNASLHVNAHGAGQGAVQQIVESALAAKQANMAQLQKAYRKLHDRCVDLELRNQELEAGYSPVGLGKSPAFAEFHFGDAEEPSVSPGHYSPVMANMTAALPPMHGGGQGVSRVVSGVGTAYSTSSTRAMPNRTYAPAAPRGSRHHAFNTPDAAYEEGRTRLGNDGVDSIRSSRLEGLGKERVRPGSEYRGSMASPDRSHIPMYPGEGAFMFSGGMGSPIRERGGMGRENESGVLASGNSAISVESGGSKKSGGDGGEKPKVTTGSKARIYGRGE</sequence>
<evidence type="ECO:0000313" key="4">
    <source>
        <dbReference type="Proteomes" id="UP000504638"/>
    </source>
</evidence>
<dbReference type="RefSeq" id="XP_033538511.1">
    <property type="nucleotide sequence ID" value="XM_033675140.1"/>
</dbReference>
<dbReference type="GeneID" id="54415710"/>
<dbReference type="EMBL" id="ML975149">
    <property type="protein sequence ID" value="KAF1816880.1"/>
    <property type="molecule type" value="Genomic_DNA"/>
</dbReference>
<dbReference type="Proteomes" id="UP000504638">
    <property type="component" value="Unplaced"/>
</dbReference>
<feature type="coiled-coil region" evidence="1">
    <location>
        <begin position="702"/>
        <end position="879"/>
    </location>
</feature>
<feature type="region of interest" description="Disordered" evidence="2">
    <location>
        <begin position="438"/>
        <end position="576"/>
    </location>
</feature>
<accession>A0A6G1GG92</accession>
<dbReference type="GO" id="GO:0032007">
    <property type="term" value="P:negative regulation of TOR signaling"/>
    <property type="evidence" value="ECO:0007669"/>
    <property type="project" value="TreeGrafter"/>
</dbReference>
<feature type="compositionally biased region" description="Basic and acidic residues" evidence="2">
    <location>
        <begin position="1071"/>
        <end position="1080"/>
    </location>
</feature>
<dbReference type="InterPro" id="IPR016024">
    <property type="entry name" value="ARM-type_fold"/>
</dbReference>
<keyword evidence="4" id="KW-1185">Reference proteome</keyword>
<dbReference type="SUPFAM" id="SSF48371">
    <property type="entry name" value="ARM repeat"/>
    <property type="match status" value="1"/>
</dbReference>
<gene>
    <name evidence="3 5" type="ORF">P152DRAFT_3085</name>
</gene>
<feature type="coiled-coil region" evidence="1">
    <location>
        <begin position="639"/>
        <end position="673"/>
    </location>
</feature>
<dbReference type="OrthoDB" id="6022054at2759"/>
<dbReference type="PANTHER" id="PTHR15154">
    <property type="entry name" value="HAMARTIN"/>
    <property type="match status" value="1"/>
</dbReference>
<name>A0A6G1GG92_9PEZI</name>
<evidence type="ECO:0008006" key="6">
    <source>
        <dbReference type="Google" id="ProtNLM"/>
    </source>
</evidence>
<feature type="region of interest" description="Disordered" evidence="2">
    <location>
        <begin position="999"/>
        <end position="1019"/>
    </location>
</feature>
<reference evidence="5" key="2">
    <citation type="submission" date="2020-04" db="EMBL/GenBank/DDBJ databases">
        <authorList>
            <consortium name="NCBI Genome Project"/>
        </authorList>
    </citation>
    <scope>NUCLEOTIDE SEQUENCE</scope>
    <source>
        <strain evidence="5">CBS 781.70</strain>
    </source>
</reference>
<dbReference type="AlphaFoldDB" id="A0A6G1GG92"/>
<keyword evidence="1" id="KW-0175">Coiled coil</keyword>
<dbReference type="GO" id="GO:0051726">
    <property type="term" value="P:regulation of cell cycle"/>
    <property type="evidence" value="ECO:0007669"/>
    <property type="project" value="TreeGrafter"/>
</dbReference>
<organism evidence="3">
    <name type="scientific">Eremomyces bilateralis CBS 781.70</name>
    <dbReference type="NCBI Taxonomy" id="1392243"/>
    <lineage>
        <taxon>Eukaryota</taxon>
        <taxon>Fungi</taxon>
        <taxon>Dikarya</taxon>
        <taxon>Ascomycota</taxon>
        <taxon>Pezizomycotina</taxon>
        <taxon>Dothideomycetes</taxon>
        <taxon>Dothideomycetes incertae sedis</taxon>
        <taxon>Eremomycetales</taxon>
        <taxon>Eremomycetaceae</taxon>
        <taxon>Eremomyces</taxon>
    </lineage>
</organism>
<dbReference type="InterPro" id="IPR007483">
    <property type="entry name" value="Hamartin"/>
</dbReference>
<feature type="region of interest" description="Disordered" evidence="2">
    <location>
        <begin position="942"/>
        <end position="968"/>
    </location>
</feature>
<dbReference type="Pfam" id="PF04388">
    <property type="entry name" value="Hamartin"/>
    <property type="match status" value="1"/>
</dbReference>
<evidence type="ECO:0000256" key="2">
    <source>
        <dbReference type="SAM" id="MobiDB-lite"/>
    </source>
</evidence>
<dbReference type="GO" id="GO:0033596">
    <property type="term" value="C:TSC1-TSC2 complex"/>
    <property type="evidence" value="ECO:0007669"/>
    <property type="project" value="TreeGrafter"/>
</dbReference>